<feature type="repeat" description="CXXCXGXG motif" evidence="9">
    <location>
        <begin position="168"/>
        <end position="175"/>
    </location>
</feature>
<dbReference type="HAMAP" id="MF_01152">
    <property type="entry name" value="DnaJ"/>
    <property type="match status" value="1"/>
</dbReference>
<feature type="binding site" evidence="9">
    <location>
        <position position="210"/>
    </location>
    <ligand>
        <name>Zn(2+)</name>
        <dbReference type="ChEBI" id="CHEBI:29105"/>
        <label>2</label>
    </ligand>
</feature>
<dbReference type="CDD" id="cd10719">
    <property type="entry name" value="DnaJ_zf"/>
    <property type="match status" value="1"/>
</dbReference>
<evidence type="ECO:0000313" key="14">
    <source>
        <dbReference type="Proteomes" id="UP001164965"/>
    </source>
</evidence>
<evidence type="ECO:0000256" key="5">
    <source>
        <dbReference type="ARBA" id="ARBA00022771"/>
    </source>
</evidence>
<dbReference type="NCBIfam" id="NF008035">
    <property type="entry name" value="PRK10767.1"/>
    <property type="match status" value="1"/>
</dbReference>
<reference evidence="13" key="1">
    <citation type="submission" date="2022-10" db="EMBL/GenBank/DDBJ databases">
        <title>Rhodococcus sp.75.</title>
        <authorList>
            <person name="Sun M."/>
        </authorList>
    </citation>
    <scope>NUCLEOTIDE SEQUENCE</scope>
    <source>
        <strain evidence="13">75</strain>
    </source>
</reference>
<keyword evidence="8 9" id="KW-0143">Chaperone</keyword>
<feature type="binding site" evidence="9">
    <location>
        <position position="207"/>
    </location>
    <ligand>
        <name>Zn(2+)</name>
        <dbReference type="ChEBI" id="CHEBI:29105"/>
        <label>2</label>
    </ligand>
</feature>
<keyword evidence="6 9" id="KW-0862">Zinc</keyword>
<dbReference type="PROSITE" id="PS51188">
    <property type="entry name" value="ZF_CR"/>
    <property type="match status" value="1"/>
</dbReference>
<evidence type="ECO:0000256" key="4">
    <source>
        <dbReference type="ARBA" id="ARBA00022737"/>
    </source>
</evidence>
<dbReference type="Pfam" id="PF00684">
    <property type="entry name" value="DnaJ_CXXCXGXG"/>
    <property type="match status" value="1"/>
</dbReference>
<comment type="domain">
    <text evidence="9">The J domain is necessary and sufficient to stimulate DnaK ATPase activity. Zinc center 1 plays an important role in the autonomous, DnaK-independent chaperone activity of DnaJ. Zinc center 2 is essential for interaction with DnaK and for DnaJ activity.</text>
</comment>
<feature type="zinc finger region" description="CR-type" evidence="10">
    <location>
        <begin position="155"/>
        <end position="233"/>
    </location>
</feature>
<dbReference type="SUPFAM" id="SSF57938">
    <property type="entry name" value="DnaJ/Hsp40 cysteine-rich domain"/>
    <property type="match status" value="1"/>
</dbReference>
<feature type="repeat" description="CXXCXGXG motif" evidence="9">
    <location>
        <begin position="221"/>
        <end position="228"/>
    </location>
</feature>
<comment type="function">
    <text evidence="9">Participates actively in the response to hyperosmotic and heat shock by preventing the aggregation of stress-denatured proteins and by disaggregating proteins, also in an autonomous, DnaK-independent fashion. Unfolded proteins bind initially to DnaJ; upon interaction with the DnaJ-bound protein, DnaK hydrolyzes its bound ATP, resulting in the formation of a stable complex. GrpE releases ADP from DnaK; ATP binding to DnaK triggers the release of the substrate protein, thus completing the reaction cycle. Several rounds of ATP-dependent interactions between DnaJ, DnaK and GrpE are required for fully efficient folding. Also involved, together with DnaK and GrpE, in the DNA replication of plasmids through activation of initiation proteins.</text>
</comment>
<dbReference type="PRINTS" id="PR00625">
    <property type="entry name" value="JDOMAIN"/>
</dbReference>
<feature type="domain" description="J" evidence="11">
    <location>
        <begin position="10"/>
        <end position="75"/>
    </location>
</feature>
<keyword evidence="14" id="KW-1185">Reference proteome</keyword>
<dbReference type="PANTHER" id="PTHR43096">
    <property type="entry name" value="DNAJ HOMOLOG 1, MITOCHONDRIAL-RELATED"/>
    <property type="match status" value="1"/>
</dbReference>
<dbReference type="InterPro" id="IPR012724">
    <property type="entry name" value="DnaJ"/>
</dbReference>
<feature type="repeat" description="CXXCXGXG motif" evidence="9">
    <location>
        <begin position="185"/>
        <end position="192"/>
    </location>
</feature>
<evidence type="ECO:0000259" key="11">
    <source>
        <dbReference type="PROSITE" id="PS50076"/>
    </source>
</evidence>
<evidence type="ECO:0000256" key="10">
    <source>
        <dbReference type="PROSITE-ProRule" id="PRU00546"/>
    </source>
</evidence>
<feature type="binding site" evidence="9">
    <location>
        <position position="171"/>
    </location>
    <ligand>
        <name>Zn(2+)</name>
        <dbReference type="ChEBI" id="CHEBI:29105"/>
        <label>1</label>
    </ligand>
</feature>
<dbReference type="InterPro" id="IPR002939">
    <property type="entry name" value="DnaJ_C"/>
</dbReference>
<comment type="cofactor">
    <cofactor evidence="9">
        <name>Zn(2+)</name>
        <dbReference type="ChEBI" id="CHEBI:29105"/>
    </cofactor>
    <text evidence="9">Binds 2 Zn(2+) ions per monomer.</text>
</comment>
<protein>
    <recommendedName>
        <fullName evidence="9">Chaperone protein DnaJ</fullName>
    </recommendedName>
</protein>
<dbReference type="Gene3D" id="2.60.260.20">
    <property type="entry name" value="Urease metallochaperone UreE, N-terminal domain"/>
    <property type="match status" value="2"/>
</dbReference>
<dbReference type="InterPro" id="IPR001623">
    <property type="entry name" value="DnaJ_domain"/>
</dbReference>
<comment type="subunit">
    <text evidence="9">Homodimer.</text>
</comment>
<dbReference type="InterPro" id="IPR036410">
    <property type="entry name" value="HSP_DnaJ_Cys-rich_dom_sf"/>
</dbReference>
<dbReference type="InterPro" id="IPR001305">
    <property type="entry name" value="HSP_DnaJ_Cys-rich_dom"/>
</dbReference>
<dbReference type="PROSITE" id="PS50076">
    <property type="entry name" value="DNAJ_2"/>
    <property type="match status" value="1"/>
</dbReference>
<feature type="binding site" evidence="9">
    <location>
        <position position="188"/>
    </location>
    <ligand>
        <name>Zn(2+)</name>
        <dbReference type="ChEBI" id="CHEBI:29105"/>
        <label>2</label>
    </ligand>
</feature>
<comment type="similarity">
    <text evidence="9">Belongs to the DnaJ family.</text>
</comment>
<dbReference type="PANTHER" id="PTHR43096:SF54">
    <property type="entry name" value="CHAPERONE PROTEIN DNAJ 1"/>
    <property type="match status" value="1"/>
</dbReference>
<organism evidence="13 14">
    <name type="scientific">Rhodococcus antarcticus</name>
    <dbReference type="NCBI Taxonomy" id="2987751"/>
    <lineage>
        <taxon>Bacteria</taxon>
        <taxon>Bacillati</taxon>
        <taxon>Actinomycetota</taxon>
        <taxon>Actinomycetes</taxon>
        <taxon>Mycobacteriales</taxon>
        <taxon>Nocardiaceae</taxon>
        <taxon>Rhodococcus</taxon>
    </lineage>
</organism>
<feature type="repeat" description="CXXCXGXG motif" evidence="9">
    <location>
        <begin position="207"/>
        <end position="214"/>
    </location>
</feature>
<dbReference type="Gene3D" id="2.10.230.10">
    <property type="entry name" value="Heat shock protein DnaJ, cysteine-rich domain"/>
    <property type="match status" value="1"/>
</dbReference>
<feature type="binding site" evidence="9">
    <location>
        <position position="185"/>
    </location>
    <ligand>
        <name>Zn(2+)</name>
        <dbReference type="ChEBI" id="CHEBI:29105"/>
        <label>2</label>
    </ligand>
</feature>
<evidence type="ECO:0000256" key="7">
    <source>
        <dbReference type="ARBA" id="ARBA00023016"/>
    </source>
</evidence>
<evidence type="ECO:0000256" key="8">
    <source>
        <dbReference type="ARBA" id="ARBA00023186"/>
    </source>
</evidence>
<comment type="subcellular location">
    <subcellularLocation>
        <location evidence="9">Cytoplasm</location>
    </subcellularLocation>
</comment>
<evidence type="ECO:0000256" key="3">
    <source>
        <dbReference type="ARBA" id="ARBA00022723"/>
    </source>
</evidence>
<dbReference type="InterPro" id="IPR008971">
    <property type="entry name" value="HSP40/DnaJ_pept-bd"/>
</dbReference>
<evidence type="ECO:0000259" key="12">
    <source>
        <dbReference type="PROSITE" id="PS51188"/>
    </source>
</evidence>
<gene>
    <name evidence="9 13" type="primary">dnaJ</name>
    <name evidence="13" type="ORF">RHODO2019_00415</name>
</gene>
<accession>A0ABY6P167</accession>
<feature type="binding site" evidence="9">
    <location>
        <position position="221"/>
    </location>
    <ligand>
        <name>Zn(2+)</name>
        <dbReference type="ChEBI" id="CHEBI:29105"/>
        <label>1</label>
    </ligand>
</feature>
<keyword evidence="1 9" id="KW-0963">Cytoplasm</keyword>
<dbReference type="SMART" id="SM00271">
    <property type="entry name" value="DnaJ"/>
    <property type="match status" value="1"/>
</dbReference>
<keyword evidence="3 9" id="KW-0479">Metal-binding</keyword>
<feature type="binding site" evidence="9">
    <location>
        <position position="168"/>
    </location>
    <ligand>
        <name>Zn(2+)</name>
        <dbReference type="ChEBI" id="CHEBI:29105"/>
        <label>1</label>
    </ligand>
</feature>
<sequence>MSARDWMDKDFYGDLGVPSDASEADIKKAYRKLARELHPDANPGDAGAEARFKTVSEANGVLGDAAKRAEYDEAKRMFATTGGRGFSGRGAGGGGQEFDLNDLFGQAGGAGANGGLGDLLGGLFTRGARPGGSRPQRGSDVETEVRLDFAEATKGAVVPLRLTSPAPCTTCHGSGAKPGTSPRTCPTCAGSGLVSRNQGAFGFSEPCRDCRGTGSQVDDPCPDCRGTGATTRTRTITVRVPSGVEDGQRIRLAGQGEAGLRGAPSGDLFVTVHVNAHAVFARSGHDLTLTVPVSFGELALGTTLSVPTLNGRVGVKLPPGTSDGRTLRVRGRGVSTRDGVTGDLLVTVEVAVPPTLDTAATEALTAYAAAERASGFDPRARWAGSR</sequence>
<dbReference type="Gene3D" id="1.10.287.110">
    <property type="entry name" value="DnaJ domain"/>
    <property type="match status" value="1"/>
</dbReference>
<keyword evidence="2 9" id="KW-0235">DNA replication</keyword>
<dbReference type="Pfam" id="PF00226">
    <property type="entry name" value="DnaJ"/>
    <property type="match status" value="1"/>
</dbReference>
<evidence type="ECO:0000256" key="1">
    <source>
        <dbReference type="ARBA" id="ARBA00022490"/>
    </source>
</evidence>
<dbReference type="InterPro" id="IPR036869">
    <property type="entry name" value="J_dom_sf"/>
</dbReference>
<dbReference type="CDD" id="cd06257">
    <property type="entry name" value="DnaJ"/>
    <property type="match status" value="1"/>
</dbReference>
<evidence type="ECO:0000313" key="13">
    <source>
        <dbReference type="EMBL" id="UZJ25016.1"/>
    </source>
</evidence>
<dbReference type="SUPFAM" id="SSF46565">
    <property type="entry name" value="Chaperone J-domain"/>
    <property type="match status" value="1"/>
</dbReference>
<feature type="domain" description="CR-type" evidence="12">
    <location>
        <begin position="155"/>
        <end position="233"/>
    </location>
</feature>
<keyword evidence="4 9" id="KW-0677">Repeat</keyword>
<dbReference type="Proteomes" id="UP001164965">
    <property type="component" value="Chromosome"/>
</dbReference>
<dbReference type="NCBIfam" id="NF010872">
    <property type="entry name" value="PRK14279.1"/>
    <property type="match status" value="1"/>
</dbReference>
<evidence type="ECO:0000256" key="6">
    <source>
        <dbReference type="ARBA" id="ARBA00022833"/>
    </source>
</evidence>
<dbReference type="EMBL" id="CP110615">
    <property type="protein sequence ID" value="UZJ25016.1"/>
    <property type="molecule type" value="Genomic_DNA"/>
</dbReference>
<keyword evidence="5 9" id="KW-0863">Zinc-finger</keyword>
<evidence type="ECO:0000256" key="9">
    <source>
        <dbReference type="HAMAP-Rule" id="MF_01152"/>
    </source>
</evidence>
<name>A0ABY6P167_9NOCA</name>
<dbReference type="CDD" id="cd10747">
    <property type="entry name" value="DnaJ_C"/>
    <property type="match status" value="1"/>
</dbReference>
<keyword evidence="7 9" id="KW-0346">Stress response</keyword>
<dbReference type="Pfam" id="PF01556">
    <property type="entry name" value="DnaJ_C"/>
    <property type="match status" value="1"/>
</dbReference>
<dbReference type="SUPFAM" id="SSF49493">
    <property type="entry name" value="HSP40/DnaJ peptide-binding domain"/>
    <property type="match status" value="2"/>
</dbReference>
<feature type="binding site" evidence="9">
    <location>
        <position position="224"/>
    </location>
    <ligand>
        <name>Zn(2+)</name>
        <dbReference type="ChEBI" id="CHEBI:29105"/>
        <label>1</label>
    </ligand>
</feature>
<proteinExistence type="inferred from homology"/>
<evidence type="ECO:0000256" key="2">
    <source>
        <dbReference type="ARBA" id="ARBA00022705"/>
    </source>
</evidence>